<gene>
    <name evidence="2" type="ORF">ACFO5R_16585</name>
</gene>
<feature type="region of interest" description="Disordered" evidence="1">
    <location>
        <begin position="179"/>
        <end position="198"/>
    </location>
</feature>
<dbReference type="AlphaFoldDB" id="A0ABD5PTF4"/>
<dbReference type="RefSeq" id="WP_250138679.1">
    <property type="nucleotide sequence ID" value="NZ_JALIQP010000001.1"/>
</dbReference>
<evidence type="ECO:0000256" key="1">
    <source>
        <dbReference type="SAM" id="MobiDB-lite"/>
    </source>
</evidence>
<evidence type="ECO:0000313" key="2">
    <source>
        <dbReference type="EMBL" id="MFC4543545.1"/>
    </source>
</evidence>
<evidence type="ECO:0000313" key="3">
    <source>
        <dbReference type="Proteomes" id="UP001595898"/>
    </source>
</evidence>
<sequence>MTEDTHSASRRKLLATSGSIALLGVAGCLGDDEDSANDDDDHDDDHGHDDHDEDHDHLEIETFDVVDRNTGEVVVDVHGDHWHGDPLLVPLGDHRSFEAHVEDDHGDEIVFGDDEEYTLDVRLVDGAQEIVELESHGNHLDITGAEAGRTEIVFQLRHGDHADWESPMLETEVVEDIDDHDHDEDHDHDHDEDHDHDH</sequence>
<accession>A0ABD5PTF4</accession>
<evidence type="ECO:0008006" key="4">
    <source>
        <dbReference type="Google" id="ProtNLM"/>
    </source>
</evidence>
<keyword evidence="3" id="KW-1185">Reference proteome</keyword>
<name>A0ABD5PTF4_9EURY</name>
<reference evidence="2 3" key="1">
    <citation type="journal article" date="2019" name="Int. J. Syst. Evol. Microbiol.">
        <title>The Global Catalogue of Microorganisms (GCM) 10K type strain sequencing project: providing services to taxonomists for standard genome sequencing and annotation.</title>
        <authorList>
            <consortium name="The Broad Institute Genomics Platform"/>
            <consortium name="The Broad Institute Genome Sequencing Center for Infectious Disease"/>
            <person name="Wu L."/>
            <person name="Ma J."/>
        </authorList>
    </citation>
    <scope>NUCLEOTIDE SEQUENCE [LARGE SCALE GENOMIC DNA]</scope>
    <source>
        <strain evidence="2 3">WLHS5</strain>
    </source>
</reference>
<comment type="caution">
    <text evidence="2">The sequence shown here is derived from an EMBL/GenBank/DDBJ whole genome shotgun (WGS) entry which is preliminary data.</text>
</comment>
<dbReference type="EMBL" id="JBHSFA010000009">
    <property type="protein sequence ID" value="MFC4543545.1"/>
    <property type="molecule type" value="Genomic_DNA"/>
</dbReference>
<protein>
    <recommendedName>
        <fullName evidence="4">Aspartic acid-rich protein</fullName>
    </recommendedName>
</protein>
<feature type="compositionally biased region" description="Acidic residues" evidence="1">
    <location>
        <begin position="30"/>
        <end position="43"/>
    </location>
</feature>
<dbReference type="Proteomes" id="UP001595898">
    <property type="component" value="Unassembled WGS sequence"/>
</dbReference>
<feature type="region of interest" description="Disordered" evidence="1">
    <location>
        <begin position="28"/>
        <end position="55"/>
    </location>
</feature>
<organism evidence="2 3">
    <name type="scientific">Halosolutus amylolyticus</name>
    <dbReference type="NCBI Taxonomy" id="2932267"/>
    <lineage>
        <taxon>Archaea</taxon>
        <taxon>Methanobacteriati</taxon>
        <taxon>Methanobacteriota</taxon>
        <taxon>Stenosarchaea group</taxon>
        <taxon>Halobacteria</taxon>
        <taxon>Halobacteriales</taxon>
        <taxon>Natrialbaceae</taxon>
        <taxon>Halosolutus</taxon>
    </lineage>
</organism>
<feature type="compositionally biased region" description="Basic and acidic residues" evidence="1">
    <location>
        <begin position="44"/>
        <end position="55"/>
    </location>
</feature>
<proteinExistence type="predicted"/>